<sequence>MEIVWQSKAVKQLRKLGDRSVQQRILMATRTLADFPACPNIKAMVDHRYTHRFRVGDWRLLLVVQEEANLISIEEIKKRDERTY</sequence>
<evidence type="ECO:0000313" key="3">
    <source>
        <dbReference type="Proteomes" id="UP000614714"/>
    </source>
</evidence>
<dbReference type="SUPFAM" id="SSF143011">
    <property type="entry name" value="RelE-like"/>
    <property type="match status" value="1"/>
</dbReference>
<dbReference type="EMBL" id="JAEMHL010000001">
    <property type="protein sequence ID" value="MBJ6749227.1"/>
    <property type="molecule type" value="Genomic_DNA"/>
</dbReference>
<dbReference type="InterPro" id="IPR035093">
    <property type="entry name" value="RelE/ParE_toxin_dom_sf"/>
</dbReference>
<evidence type="ECO:0000313" key="2">
    <source>
        <dbReference type="EMBL" id="MBJ6749227.1"/>
    </source>
</evidence>
<reference evidence="2 3" key="1">
    <citation type="submission" date="2020-12" db="EMBL/GenBank/DDBJ databases">
        <title>Geomonas sp. Red421, isolated from paddy soil.</title>
        <authorList>
            <person name="Xu Z."/>
            <person name="Zhang Z."/>
            <person name="Masuda Y."/>
            <person name="Itoh H."/>
            <person name="Senoo K."/>
        </authorList>
    </citation>
    <scope>NUCLEOTIDE SEQUENCE [LARGE SCALE GENOMIC DNA]</scope>
    <source>
        <strain evidence="2 3">Red421</strain>
    </source>
</reference>
<keyword evidence="1" id="KW-1277">Toxin-antitoxin system</keyword>
<dbReference type="RefSeq" id="WP_199387765.1">
    <property type="nucleotide sequence ID" value="NZ_JAEMHL010000001.1"/>
</dbReference>
<protein>
    <submittedName>
        <fullName evidence="2">Type II toxin-antitoxin system RelE/ParE family toxin</fullName>
    </submittedName>
</protein>
<accession>A0ABS0YAA8</accession>
<comment type="caution">
    <text evidence="2">The sequence shown here is derived from an EMBL/GenBank/DDBJ whole genome shotgun (WGS) entry which is preliminary data.</text>
</comment>
<name>A0ABS0YAA8_9BACT</name>
<keyword evidence="3" id="KW-1185">Reference proteome</keyword>
<organism evidence="2 3">
    <name type="scientific">Geomonas anaerohicana</name>
    <dbReference type="NCBI Taxonomy" id="2798583"/>
    <lineage>
        <taxon>Bacteria</taxon>
        <taxon>Pseudomonadati</taxon>
        <taxon>Thermodesulfobacteriota</taxon>
        <taxon>Desulfuromonadia</taxon>
        <taxon>Geobacterales</taxon>
        <taxon>Geobacteraceae</taxon>
        <taxon>Geomonas</taxon>
    </lineage>
</organism>
<dbReference type="Pfam" id="PF05016">
    <property type="entry name" value="ParE_toxin"/>
    <property type="match status" value="1"/>
</dbReference>
<dbReference type="Proteomes" id="UP000614714">
    <property type="component" value="Unassembled WGS sequence"/>
</dbReference>
<gene>
    <name evidence="2" type="ORF">JFN91_03285</name>
</gene>
<dbReference type="Gene3D" id="3.30.2310.20">
    <property type="entry name" value="RelE-like"/>
    <property type="match status" value="1"/>
</dbReference>
<proteinExistence type="predicted"/>
<evidence type="ECO:0000256" key="1">
    <source>
        <dbReference type="ARBA" id="ARBA00022649"/>
    </source>
</evidence>
<dbReference type="InterPro" id="IPR007712">
    <property type="entry name" value="RelE/ParE_toxin"/>
</dbReference>